<evidence type="ECO:0000256" key="2">
    <source>
        <dbReference type="ARBA" id="ARBA00023125"/>
    </source>
</evidence>
<dbReference type="Gene3D" id="1.10.443.10">
    <property type="entry name" value="Intergrase catalytic core"/>
    <property type="match status" value="1"/>
</dbReference>
<evidence type="ECO:0000313" key="7">
    <source>
        <dbReference type="EMBL" id="SFL55733.1"/>
    </source>
</evidence>
<evidence type="ECO:0000259" key="5">
    <source>
        <dbReference type="PROSITE" id="PS51898"/>
    </source>
</evidence>
<gene>
    <name evidence="7" type="ORF">SAMN04488054_102137</name>
</gene>
<evidence type="ECO:0000256" key="1">
    <source>
        <dbReference type="ARBA" id="ARBA00008857"/>
    </source>
</evidence>
<evidence type="ECO:0000256" key="4">
    <source>
        <dbReference type="PROSITE-ProRule" id="PRU01248"/>
    </source>
</evidence>
<keyword evidence="8" id="KW-1185">Reference proteome</keyword>
<proteinExistence type="inferred from homology"/>
<protein>
    <submittedName>
        <fullName evidence="7">Site-specific recombinase XerD</fullName>
    </submittedName>
</protein>
<dbReference type="InterPro" id="IPR010998">
    <property type="entry name" value="Integrase_recombinase_N"/>
</dbReference>
<dbReference type="AlphaFoldDB" id="A0A1I4IP15"/>
<dbReference type="STRING" id="266892.SAMN04488054_102137"/>
<dbReference type="InterPro" id="IPR011010">
    <property type="entry name" value="DNA_brk_join_enz"/>
</dbReference>
<evidence type="ECO:0000313" key="8">
    <source>
        <dbReference type="Proteomes" id="UP000199668"/>
    </source>
</evidence>
<dbReference type="PANTHER" id="PTHR30349:SF41">
    <property type="entry name" value="INTEGRASE_RECOMBINASE PROTEIN MJ0367-RELATED"/>
    <property type="match status" value="1"/>
</dbReference>
<dbReference type="InterPro" id="IPR044068">
    <property type="entry name" value="CB"/>
</dbReference>
<organism evidence="7 8">
    <name type="scientific">Salibacterium qingdaonense</name>
    <dbReference type="NCBI Taxonomy" id="266892"/>
    <lineage>
        <taxon>Bacteria</taxon>
        <taxon>Bacillati</taxon>
        <taxon>Bacillota</taxon>
        <taxon>Bacilli</taxon>
        <taxon>Bacillales</taxon>
        <taxon>Bacillaceae</taxon>
    </lineage>
</organism>
<dbReference type="RefSeq" id="WP_245736790.1">
    <property type="nucleotide sequence ID" value="NZ_FOTY01000002.1"/>
</dbReference>
<accession>A0A1I4IP15</accession>
<evidence type="ECO:0000259" key="6">
    <source>
        <dbReference type="PROSITE" id="PS51900"/>
    </source>
</evidence>
<sequence>MKITYGIHVEIAQDNNDIRYMITEDGIPIQDACLWLDFISVNSYLTGERYAYALLRYFRFLKANRLHYRQVTSKRVIEEYIKELLGLGEKVINYESRLTFTALNTYITVLKSFYHWLEDEKKVSTNPVLYSSKRTRQAPLVNTKLLYGQIWQFDIEETLLSRVTYRRKRNHLKWYSEQEYKSIQSNLPSLRDKIVFVLSVETGMRIGEILGLKIYHFDPFNPSLEIVREQNIENRSQAKTTERTLYIYQSLAEMIQTYMGTERSEVNILELDYLFLNSKGKHMGKPLKPRNFLRILKNAGEKAGLTKSEIRTHSGRSSRAQQLVELMRDHPELGITKTFINEELGWKSERSIQPYEKGYSMQQKRKIMDRIEPVILEKKKGCNYDEN</sequence>
<name>A0A1I4IP15_9BACI</name>
<dbReference type="SUPFAM" id="SSF56349">
    <property type="entry name" value="DNA breaking-rejoining enzymes"/>
    <property type="match status" value="1"/>
</dbReference>
<dbReference type="InterPro" id="IPR050090">
    <property type="entry name" value="Tyrosine_recombinase_XerCD"/>
</dbReference>
<dbReference type="Pfam" id="PF00589">
    <property type="entry name" value="Phage_integrase"/>
    <property type="match status" value="1"/>
</dbReference>
<feature type="domain" description="Tyr recombinase" evidence="5">
    <location>
        <begin position="170"/>
        <end position="369"/>
    </location>
</feature>
<dbReference type="Gene3D" id="1.10.150.130">
    <property type="match status" value="1"/>
</dbReference>
<dbReference type="InterPro" id="IPR002104">
    <property type="entry name" value="Integrase_catalytic"/>
</dbReference>
<dbReference type="EMBL" id="FOTY01000002">
    <property type="protein sequence ID" value="SFL55733.1"/>
    <property type="molecule type" value="Genomic_DNA"/>
</dbReference>
<evidence type="ECO:0000256" key="3">
    <source>
        <dbReference type="ARBA" id="ARBA00023172"/>
    </source>
</evidence>
<dbReference type="PANTHER" id="PTHR30349">
    <property type="entry name" value="PHAGE INTEGRASE-RELATED"/>
    <property type="match status" value="1"/>
</dbReference>
<keyword evidence="2 4" id="KW-0238">DNA-binding</keyword>
<reference evidence="7 8" key="1">
    <citation type="submission" date="2016-10" db="EMBL/GenBank/DDBJ databases">
        <authorList>
            <person name="de Groot N.N."/>
        </authorList>
    </citation>
    <scope>NUCLEOTIDE SEQUENCE [LARGE SCALE GENOMIC DNA]</scope>
    <source>
        <strain evidence="7 8">CGMCC 1.6134</strain>
    </source>
</reference>
<dbReference type="GO" id="GO:0006310">
    <property type="term" value="P:DNA recombination"/>
    <property type="evidence" value="ECO:0007669"/>
    <property type="project" value="UniProtKB-KW"/>
</dbReference>
<keyword evidence="3" id="KW-0233">DNA recombination</keyword>
<feature type="domain" description="Core-binding (CB)" evidence="6">
    <location>
        <begin position="35"/>
        <end position="118"/>
    </location>
</feature>
<dbReference type="GO" id="GO:0003677">
    <property type="term" value="F:DNA binding"/>
    <property type="evidence" value="ECO:0007669"/>
    <property type="project" value="UniProtKB-UniRule"/>
</dbReference>
<dbReference type="InterPro" id="IPR013762">
    <property type="entry name" value="Integrase-like_cat_sf"/>
</dbReference>
<dbReference type="GO" id="GO:0015074">
    <property type="term" value="P:DNA integration"/>
    <property type="evidence" value="ECO:0007669"/>
    <property type="project" value="InterPro"/>
</dbReference>
<dbReference type="PROSITE" id="PS51900">
    <property type="entry name" value="CB"/>
    <property type="match status" value="1"/>
</dbReference>
<comment type="similarity">
    <text evidence="1">Belongs to the 'phage' integrase family.</text>
</comment>
<dbReference type="CDD" id="cd00397">
    <property type="entry name" value="DNA_BRE_C"/>
    <property type="match status" value="1"/>
</dbReference>
<dbReference type="Proteomes" id="UP000199668">
    <property type="component" value="Unassembled WGS sequence"/>
</dbReference>
<dbReference type="PROSITE" id="PS51898">
    <property type="entry name" value="TYR_RECOMBINASE"/>
    <property type="match status" value="1"/>
</dbReference>